<evidence type="ECO:0000256" key="7">
    <source>
        <dbReference type="ARBA" id="ARBA00035136"/>
    </source>
</evidence>
<dbReference type="EMBL" id="DLUG01000145">
    <property type="protein sequence ID" value="DAB36335.1"/>
    <property type="molecule type" value="Genomic_DNA"/>
</dbReference>
<dbReference type="STRING" id="366522.GCA_001548055_02695"/>
<evidence type="ECO:0000313" key="10">
    <source>
        <dbReference type="EMBL" id="DAB36335.1"/>
    </source>
</evidence>
<evidence type="ECO:0000256" key="1">
    <source>
        <dbReference type="ARBA" id="ARBA00003134"/>
    </source>
</evidence>
<comment type="similarity">
    <text evidence="2 8">Belongs to the bacterial ribosomal protein bS20 family.</text>
</comment>
<evidence type="ECO:0000256" key="2">
    <source>
        <dbReference type="ARBA" id="ARBA00007634"/>
    </source>
</evidence>
<evidence type="ECO:0000256" key="9">
    <source>
        <dbReference type="SAM" id="MobiDB-lite"/>
    </source>
</evidence>
<dbReference type="FunFam" id="1.20.58.110:FF:000001">
    <property type="entry name" value="30S ribosomal protein S20"/>
    <property type="match status" value="1"/>
</dbReference>
<gene>
    <name evidence="8" type="primary">rpsT</name>
    <name evidence="10" type="ORF">CFH80_05415</name>
</gene>
<dbReference type="Proteomes" id="UP000231638">
    <property type="component" value="Unassembled WGS sequence"/>
</dbReference>
<evidence type="ECO:0000256" key="4">
    <source>
        <dbReference type="ARBA" id="ARBA00022884"/>
    </source>
</evidence>
<keyword evidence="4 8" id="KW-0694">RNA-binding</keyword>
<evidence type="ECO:0000256" key="8">
    <source>
        <dbReference type="HAMAP-Rule" id="MF_00500"/>
    </source>
</evidence>
<dbReference type="PANTHER" id="PTHR33398:SF1">
    <property type="entry name" value="SMALL RIBOSOMAL SUBUNIT PROTEIN BS20C"/>
    <property type="match status" value="1"/>
</dbReference>
<sequence>MANHKSAEKRIRQTKKRTERNRFYKTRIKNLTRAVKEAVEAGDQAAAAVALKNVNKSFHSYAGKGILTKNTAARRVSRLAQLVNTLGSVAA</sequence>
<name>A0A2D3W8V7_9BACT</name>
<comment type="function">
    <text evidence="1 8">Binds directly to 16S ribosomal RNA.</text>
</comment>
<dbReference type="RefSeq" id="WP_039671840.1">
    <property type="nucleotide sequence ID" value="NZ_AP014724.1"/>
</dbReference>
<evidence type="ECO:0000256" key="5">
    <source>
        <dbReference type="ARBA" id="ARBA00022980"/>
    </source>
</evidence>
<keyword evidence="3 8" id="KW-0699">rRNA-binding</keyword>
<evidence type="ECO:0000256" key="3">
    <source>
        <dbReference type="ARBA" id="ARBA00022730"/>
    </source>
</evidence>
<dbReference type="InterPro" id="IPR002583">
    <property type="entry name" value="Ribosomal_bS20"/>
</dbReference>
<protein>
    <recommendedName>
        <fullName evidence="7 8">Small ribosomal subunit protein bS20</fullName>
    </recommendedName>
</protein>
<feature type="region of interest" description="Disordered" evidence="9">
    <location>
        <begin position="1"/>
        <end position="20"/>
    </location>
</feature>
<dbReference type="InterPro" id="IPR036510">
    <property type="entry name" value="Ribosomal_bS20_sf"/>
</dbReference>
<keyword evidence="5 8" id="KW-0689">Ribosomal protein</keyword>
<dbReference type="GO" id="GO:0005829">
    <property type="term" value="C:cytosol"/>
    <property type="evidence" value="ECO:0007669"/>
    <property type="project" value="TreeGrafter"/>
</dbReference>
<reference evidence="10 11" key="1">
    <citation type="journal article" date="2017" name="Front. Microbiol.">
        <title>Comparative Genomic Analysis of the Class Epsilonproteobacteria and Proposed Reclassification to Epsilonbacteraeota (phyl. nov.).</title>
        <authorList>
            <person name="Waite D.W."/>
            <person name="Vanwonterghem I."/>
            <person name="Rinke C."/>
            <person name="Parks D.H."/>
            <person name="Zhang Y."/>
            <person name="Takai K."/>
            <person name="Sievert S.M."/>
            <person name="Simon J."/>
            <person name="Campbell B.J."/>
            <person name="Hanson T.E."/>
            <person name="Woyke T."/>
            <person name="Klotz M.G."/>
            <person name="Hugenholtz P."/>
        </authorList>
    </citation>
    <scope>NUCLEOTIDE SEQUENCE [LARGE SCALE GENOMIC DNA]</scope>
    <source>
        <strain evidence="10">UBA11420</strain>
    </source>
</reference>
<dbReference type="GO" id="GO:0003735">
    <property type="term" value="F:structural constituent of ribosome"/>
    <property type="evidence" value="ECO:0007669"/>
    <property type="project" value="InterPro"/>
</dbReference>
<evidence type="ECO:0000313" key="11">
    <source>
        <dbReference type="Proteomes" id="UP000231638"/>
    </source>
</evidence>
<dbReference type="SUPFAM" id="SSF46992">
    <property type="entry name" value="Ribosomal protein S20"/>
    <property type="match status" value="1"/>
</dbReference>
<dbReference type="HAMAP" id="MF_00500">
    <property type="entry name" value="Ribosomal_bS20"/>
    <property type="match status" value="1"/>
</dbReference>
<dbReference type="AlphaFoldDB" id="A0A2D3W8V7"/>
<comment type="caution">
    <text evidence="10">The sequence shown here is derived from an EMBL/GenBank/DDBJ whole genome shotgun (WGS) entry which is preliminary data.</text>
</comment>
<organism evidence="10 11">
    <name type="scientific">Sulfurospirillum cavolei</name>
    <dbReference type="NCBI Taxonomy" id="366522"/>
    <lineage>
        <taxon>Bacteria</taxon>
        <taxon>Pseudomonadati</taxon>
        <taxon>Campylobacterota</taxon>
        <taxon>Epsilonproteobacteria</taxon>
        <taxon>Campylobacterales</taxon>
        <taxon>Sulfurospirillaceae</taxon>
        <taxon>Sulfurospirillum</taxon>
    </lineage>
</organism>
<evidence type="ECO:0000256" key="6">
    <source>
        <dbReference type="ARBA" id="ARBA00023274"/>
    </source>
</evidence>
<dbReference type="GO" id="GO:0006412">
    <property type="term" value="P:translation"/>
    <property type="evidence" value="ECO:0007669"/>
    <property type="project" value="UniProtKB-UniRule"/>
</dbReference>
<dbReference type="NCBIfam" id="TIGR00029">
    <property type="entry name" value="S20"/>
    <property type="match status" value="1"/>
</dbReference>
<dbReference type="Gene3D" id="1.20.58.110">
    <property type="entry name" value="Ribosomal protein S20"/>
    <property type="match status" value="1"/>
</dbReference>
<dbReference type="Pfam" id="PF01649">
    <property type="entry name" value="Ribosomal_S20p"/>
    <property type="match status" value="1"/>
</dbReference>
<dbReference type="GO" id="GO:0070181">
    <property type="term" value="F:small ribosomal subunit rRNA binding"/>
    <property type="evidence" value="ECO:0007669"/>
    <property type="project" value="TreeGrafter"/>
</dbReference>
<accession>A0A2D3W8V7</accession>
<dbReference type="GO" id="GO:0015935">
    <property type="term" value="C:small ribosomal subunit"/>
    <property type="evidence" value="ECO:0007669"/>
    <property type="project" value="TreeGrafter"/>
</dbReference>
<keyword evidence="6 8" id="KW-0687">Ribonucleoprotein</keyword>
<dbReference type="PANTHER" id="PTHR33398">
    <property type="entry name" value="30S RIBOSOMAL PROTEIN S20"/>
    <property type="match status" value="1"/>
</dbReference>
<proteinExistence type="inferred from homology"/>
<feature type="compositionally biased region" description="Basic and acidic residues" evidence="9">
    <location>
        <begin position="1"/>
        <end position="11"/>
    </location>
</feature>